<organism evidence="1 2">
    <name type="scientific">Flemingia macrophylla</name>
    <dbReference type="NCBI Taxonomy" id="520843"/>
    <lineage>
        <taxon>Eukaryota</taxon>
        <taxon>Viridiplantae</taxon>
        <taxon>Streptophyta</taxon>
        <taxon>Embryophyta</taxon>
        <taxon>Tracheophyta</taxon>
        <taxon>Spermatophyta</taxon>
        <taxon>Magnoliopsida</taxon>
        <taxon>eudicotyledons</taxon>
        <taxon>Gunneridae</taxon>
        <taxon>Pentapetalae</taxon>
        <taxon>rosids</taxon>
        <taxon>fabids</taxon>
        <taxon>Fabales</taxon>
        <taxon>Fabaceae</taxon>
        <taxon>Papilionoideae</taxon>
        <taxon>50 kb inversion clade</taxon>
        <taxon>NPAAA clade</taxon>
        <taxon>indigoferoid/millettioid clade</taxon>
        <taxon>Phaseoleae</taxon>
        <taxon>Flemingia</taxon>
    </lineage>
</organism>
<comment type="caution">
    <text evidence="1">The sequence shown here is derived from an EMBL/GenBank/DDBJ whole genome shotgun (WGS) entry which is preliminary data.</text>
</comment>
<protein>
    <submittedName>
        <fullName evidence="1">Uncharacterized protein</fullName>
    </submittedName>
</protein>
<accession>A0ABD1LGY6</accession>
<dbReference type="Proteomes" id="UP001603857">
    <property type="component" value="Unassembled WGS sequence"/>
</dbReference>
<evidence type="ECO:0000313" key="2">
    <source>
        <dbReference type="Proteomes" id="UP001603857"/>
    </source>
</evidence>
<sequence>MDPHLSLHCFFIAPLIPQTDGCFRLRLVLHRALDQVATIWAATTKSSLKIEASRW</sequence>
<proteinExistence type="predicted"/>
<evidence type="ECO:0000313" key="1">
    <source>
        <dbReference type="EMBL" id="KAL2322789.1"/>
    </source>
</evidence>
<gene>
    <name evidence="1" type="ORF">Fmac_027168</name>
</gene>
<name>A0ABD1LGY6_9FABA</name>
<reference evidence="1 2" key="1">
    <citation type="submission" date="2024-08" db="EMBL/GenBank/DDBJ databases">
        <title>Insights into the chromosomal genome structure of Flemingia macrophylla.</title>
        <authorList>
            <person name="Ding Y."/>
            <person name="Zhao Y."/>
            <person name="Bi W."/>
            <person name="Wu M."/>
            <person name="Zhao G."/>
            <person name="Gong Y."/>
            <person name="Li W."/>
            <person name="Zhang P."/>
        </authorList>
    </citation>
    <scope>NUCLEOTIDE SEQUENCE [LARGE SCALE GENOMIC DNA]</scope>
    <source>
        <strain evidence="1">DYQJB</strain>
        <tissue evidence="1">Leaf</tissue>
    </source>
</reference>
<dbReference type="AlphaFoldDB" id="A0ABD1LGY6"/>
<keyword evidence="2" id="KW-1185">Reference proteome</keyword>
<dbReference type="EMBL" id="JBGMDY010000009">
    <property type="protein sequence ID" value="KAL2322789.1"/>
    <property type="molecule type" value="Genomic_DNA"/>
</dbReference>